<feature type="transmembrane region" description="Helical" evidence="2">
    <location>
        <begin position="308"/>
        <end position="331"/>
    </location>
</feature>
<dbReference type="VEuPathDB" id="FungiDB:VP01_112g2"/>
<keyword evidence="2" id="KW-1133">Transmembrane helix</keyword>
<accession>A0A0L6VS62</accession>
<proteinExistence type="predicted"/>
<keyword evidence="2" id="KW-0812">Transmembrane</keyword>
<organism evidence="3 4">
    <name type="scientific">Puccinia sorghi</name>
    <dbReference type="NCBI Taxonomy" id="27349"/>
    <lineage>
        <taxon>Eukaryota</taxon>
        <taxon>Fungi</taxon>
        <taxon>Dikarya</taxon>
        <taxon>Basidiomycota</taxon>
        <taxon>Pucciniomycotina</taxon>
        <taxon>Pucciniomycetes</taxon>
        <taxon>Pucciniales</taxon>
        <taxon>Pucciniaceae</taxon>
        <taxon>Puccinia</taxon>
    </lineage>
</organism>
<dbReference type="AlphaFoldDB" id="A0A0L6VS62"/>
<keyword evidence="2" id="KW-0472">Membrane</keyword>
<protein>
    <submittedName>
        <fullName evidence="3">Uncharacterized protein</fullName>
    </submittedName>
</protein>
<feature type="transmembrane region" description="Helical" evidence="2">
    <location>
        <begin position="216"/>
        <end position="237"/>
    </location>
</feature>
<feature type="region of interest" description="Disordered" evidence="1">
    <location>
        <begin position="506"/>
        <end position="535"/>
    </location>
</feature>
<evidence type="ECO:0000313" key="3">
    <source>
        <dbReference type="EMBL" id="KNZ63541.1"/>
    </source>
</evidence>
<reference evidence="3 4" key="1">
    <citation type="submission" date="2015-08" db="EMBL/GenBank/DDBJ databases">
        <title>Next Generation Sequencing and Analysis of the Genome of Puccinia sorghi L Schw, the Causal Agent of Maize Common Rust.</title>
        <authorList>
            <person name="Rochi L."/>
            <person name="Burguener G."/>
            <person name="Darino M."/>
            <person name="Turjanski A."/>
            <person name="Kreff E."/>
            <person name="Dieguez M.J."/>
            <person name="Sacco F."/>
        </authorList>
    </citation>
    <scope>NUCLEOTIDE SEQUENCE [LARGE SCALE GENOMIC DNA]</scope>
    <source>
        <strain evidence="3 4">RO10H11247</strain>
    </source>
</reference>
<feature type="transmembrane region" description="Helical" evidence="2">
    <location>
        <begin position="60"/>
        <end position="80"/>
    </location>
</feature>
<name>A0A0L6VS62_9BASI</name>
<gene>
    <name evidence="3" type="ORF">VP01_112g2</name>
</gene>
<dbReference type="Proteomes" id="UP000037035">
    <property type="component" value="Unassembled WGS sequence"/>
</dbReference>
<dbReference type="EMBL" id="LAVV01001444">
    <property type="protein sequence ID" value="KNZ63541.1"/>
    <property type="molecule type" value="Genomic_DNA"/>
</dbReference>
<evidence type="ECO:0000256" key="2">
    <source>
        <dbReference type="SAM" id="Phobius"/>
    </source>
</evidence>
<evidence type="ECO:0000313" key="4">
    <source>
        <dbReference type="Proteomes" id="UP000037035"/>
    </source>
</evidence>
<sequence>MRHDPQVPKHKENWLVMKKKMKILRQSLAVALRPNQRKFLKTQEELVRTSKKKKKKRMDLWFLLTWSYTELIPFLCWLEVVHKFSLIFGELGLKFSSYQTLHQEIKDLGNDGSQDVILPCHHNKTQRQKPDTVALEGLNAWGRVAHLPRRKERGLACRGYLIHLPLTHQTKVSFFQLSHWSNIMNCRVRLVEIQAAEMNYVIKTCAKVWLATKYFFFVRVVLLILNDVLWMSFFTFLMNWDQELDGGSLARLLSTLSMSYDHFKKKNMLIFELDINTSYNQLHPEFNLICNVLQTNIPEVTNSAMEIALVNLLLMNASGPCICQLFFWFFFPYHFSLTTQPSPSTARFNFECVYKNLGFHFSYPSPISLHLFPQLETRVRREDKKCFKNCGFLKTSQLNNVQKGNEQHNQLSASEPILCQRFPRIVKWTHQSFHLVTLVWIELLQCEEYQDQSMITRLQVLIDWSCGPNSSMSVVSFALTLTEQGLRFSITACSTANATALVEKRPQTQRDGPFRIPTRPKQPTLQHRARPPSPGEPFYNCIYEVELLNQSQTKKQNIRYEM</sequence>
<keyword evidence="4" id="KW-1185">Reference proteome</keyword>
<comment type="caution">
    <text evidence="3">The sequence shown here is derived from an EMBL/GenBank/DDBJ whole genome shotgun (WGS) entry which is preliminary data.</text>
</comment>
<evidence type="ECO:0000256" key="1">
    <source>
        <dbReference type="SAM" id="MobiDB-lite"/>
    </source>
</evidence>